<evidence type="ECO:0000256" key="1">
    <source>
        <dbReference type="ARBA" id="ARBA00004286"/>
    </source>
</evidence>
<dbReference type="InterPro" id="IPR001680">
    <property type="entry name" value="WD40_rpt"/>
</dbReference>
<proteinExistence type="predicted"/>
<feature type="compositionally biased region" description="Acidic residues" evidence="8">
    <location>
        <begin position="160"/>
        <end position="170"/>
    </location>
</feature>
<keyword evidence="3 7" id="KW-0853">WD repeat</keyword>
<dbReference type="OrthoDB" id="7318948at2759"/>
<dbReference type="InterPro" id="IPR036322">
    <property type="entry name" value="WD40_repeat_dom_sf"/>
</dbReference>
<feature type="domain" description="Leucine-rich repeat and WD repeat-containing protein 1 WD" evidence="9">
    <location>
        <begin position="64"/>
        <end position="156"/>
    </location>
</feature>
<feature type="region of interest" description="Disordered" evidence="8">
    <location>
        <begin position="160"/>
        <end position="186"/>
    </location>
</feature>
<dbReference type="PROSITE" id="PS50294">
    <property type="entry name" value="WD_REPEATS_REGION"/>
    <property type="match status" value="1"/>
</dbReference>
<evidence type="ECO:0000313" key="10">
    <source>
        <dbReference type="EMBL" id="KAG0260358.1"/>
    </source>
</evidence>
<keyword evidence="6" id="KW-0156">Chromatin regulator</keyword>
<keyword evidence="4" id="KW-0433">Leucine-rich repeat</keyword>
<organism evidence="10 11">
    <name type="scientific">Actinomortierella ambigua</name>
    <dbReference type="NCBI Taxonomy" id="1343610"/>
    <lineage>
        <taxon>Eukaryota</taxon>
        <taxon>Fungi</taxon>
        <taxon>Fungi incertae sedis</taxon>
        <taxon>Mucoromycota</taxon>
        <taxon>Mortierellomycotina</taxon>
        <taxon>Mortierellomycetes</taxon>
        <taxon>Mortierellales</taxon>
        <taxon>Mortierellaceae</taxon>
        <taxon>Actinomortierella</taxon>
    </lineage>
</organism>
<feature type="compositionally biased region" description="Basic residues" evidence="8">
    <location>
        <begin position="367"/>
        <end position="387"/>
    </location>
</feature>
<evidence type="ECO:0000256" key="5">
    <source>
        <dbReference type="ARBA" id="ARBA00022737"/>
    </source>
</evidence>
<evidence type="ECO:0000256" key="4">
    <source>
        <dbReference type="ARBA" id="ARBA00022614"/>
    </source>
</evidence>
<feature type="compositionally biased region" description="Acidic residues" evidence="8">
    <location>
        <begin position="410"/>
        <end position="435"/>
    </location>
</feature>
<dbReference type="Proteomes" id="UP000807716">
    <property type="component" value="Unassembled WGS sequence"/>
</dbReference>
<dbReference type="GO" id="GO:0071169">
    <property type="term" value="P:establishment of protein localization to chromatin"/>
    <property type="evidence" value="ECO:0007669"/>
    <property type="project" value="TreeGrafter"/>
</dbReference>
<dbReference type="Pfam" id="PF00400">
    <property type="entry name" value="WD40"/>
    <property type="match status" value="1"/>
</dbReference>
<dbReference type="AlphaFoldDB" id="A0A9P6U5B7"/>
<gene>
    <name evidence="10" type="primary">LRWD1</name>
    <name evidence="10" type="ORF">DFQ27_003582</name>
</gene>
<feature type="compositionally biased region" description="Basic and acidic residues" evidence="8">
    <location>
        <begin position="171"/>
        <end position="186"/>
    </location>
</feature>
<reference evidence="10" key="1">
    <citation type="journal article" date="2020" name="Fungal Divers.">
        <title>Resolving the Mortierellaceae phylogeny through synthesis of multi-gene phylogenetics and phylogenomics.</title>
        <authorList>
            <person name="Vandepol N."/>
            <person name="Liber J."/>
            <person name="Desiro A."/>
            <person name="Na H."/>
            <person name="Kennedy M."/>
            <person name="Barry K."/>
            <person name="Grigoriev I.V."/>
            <person name="Miller A.N."/>
            <person name="O'Donnell K."/>
            <person name="Stajich J.E."/>
            <person name="Bonito G."/>
        </authorList>
    </citation>
    <scope>NUCLEOTIDE SEQUENCE</scope>
    <source>
        <strain evidence="10">BC1065</strain>
    </source>
</reference>
<comment type="subcellular location">
    <subcellularLocation>
        <location evidence="1">Chromosome</location>
    </subcellularLocation>
</comment>
<evidence type="ECO:0000313" key="11">
    <source>
        <dbReference type="Proteomes" id="UP000807716"/>
    </source>
</evidence>
<evidence type="ECO:0000256" key="8">
    <source>
        <dbReference type="SAM" id="MobiDB-lite"/>
    </source>
</evidence>
<dbReference type="InterPro" id="IPR019775">
    <property type="entry name" value="WD40_repeat_CS"/>
</dbReference>
<evidence type="ECO:0000259" key="9">
    <source>
        <dbReference type="Pfam" id="PF23215"/>
    </source>
</evidence>
<feature type="region of interest" description="Disordered" evidence="8">
    <location>
        <begin position="90"/>
        <end position="113"/>
    </location>
</feature>
<dbReference type="PANTHER" id="PTHR24370">
    <property type="entry name" value="OPTICIN"/>
    <property type="match status" value="1"/>
</dbReference>
<dbReference type="GO" id="GO:0006325">
    <property type="term" value="P:chromatin organization"/>
    <property type="evidence" value="ECO:0007669"/>
    <property type="project" value="UniProtKB-KW"/>
</dbReference>
<dbReference type="InterPro" id="IPR052489">
    <property type="entry name" value="LRWD1"/>
</dbReference>
<evidence type="ECO:0000256" key="3">
    <source>
        <dbReference type="ARBA" id="ARBA00022574"/>
    </source>
</evidence>
<evidence type="ECO:0000256" key="2">
    <source>
        <dbReference type="ARBA" id="ARBA00022454"/>
    </source>
</evidence>
<name>A0A9P6U5B7_9FUNG</name>
<dbReference type="InterPro" id="IPR056160">
    <property type="entry name" value="WD_LRWD1"/>
</dbReference>
<feature type="compositionally biased region" description="Low complexity" evidence="8">
    <location>
        <begin position="9"/>
        <end position="18"/>
    </location>
</feature>
<dbReference type="InterPro" id="IPR015943">
    <property type="entry name" value="WD40/YVTN_repeat-like_dom_sf"/>
</dbReference>
<keyword evidence="11" id="KW-1185">Reference proteome</keyword>
<evidence type="ECO:0000256" key="7">
    <source>
        <dbReference type="PROSITE-ProRule" id="PRU00221"/>
    </source>
</evidence>
<feature type="region of interest" description="Disordered" evidence="8">
    <location>
        <begin position="1"/>
        <end position="46"/>
    </location>
</feature>
<dbReference type="PROSITE" id="PS00678">
    <property type="entry name" value="WD_REPEATS_1"/>
    <property type="match status" value="1"/>
</dbReference>
<dbReference type="GO" id="GO:0005664">
    <property type="term" value="C:nuclear origin of replication recognition complex"/>
    <property type="evidence" value="ECO:0007669"/>
    <property type="project" value="TreeGrafter"/>
</dbReference>
<dbReference type="GO" id="GO:0003682">
    <property type="term" value="F:chromatin binding"/>
    <property type="evidence" value="ECO:0007669"/>
    <property type="project" value="TreeGrafter"/>
</dbReference>
<accession>A0A9P6U5B7</accession>
<dbReference type="SUPFAM" id="SSF50978">
    <property type="entry name" value="WD40 repeat-like"/>
    <property type="match status" value="1"/>
</dbReference>
<dbReference type="Gene3D" id="2.130.10.10">
    <property type="entry name" value="YVTN repeat-like/Quinoprotein amine dehydrogenase"/>
    <property type="match status" value="2"/>
</dbReference>
<comment type="caution">
    <text evidence="10">The sequence shown here is derived from an EMBL/GenBank/DDBJ whole genome shotgun (WGS) entry which is preliminary data.</text>
</comment>
<evidence type="ECO:0000256" key="6">
    <source>
        <dbReference type="ARBA" id="ARBA00022853"/>
    </source>
</evidence>
<keyword evidence="2" id="KW-0158">Chromosome</keyword>
<dbReference type="PROSITE" id="PS50082">
    <property type="entry name" value="WD_REPEATS_2"/>
    <property type="match status" value="1"/>
</dbReference>
<dbReference type="Pfam" id="PF23215">
    <property type="entry name" value="WD_LRWD1"/>
    <property type="match status" value="1"/>
</dbReference>
<feature type="repeat" description="WD" evidence="7">
    <location>
        <begin position="218"/>
        <end position="252"/>
    </location>
</feature>
<protein>
    <submittedName>
        <fullName evidence="10">Leucine-rich repeats and WD repeat domain-containing protein 1</fullName>
    </submittedName>
</protein>
<feature type="compositionally biased region" description="Polar residues" evidence="8">
    <location>
        <begin position="93"/>
        <end position="104"/>
    </location>
</feature>
<keyword evidence="5" id="KW-0677">Repeat</keyword>
<dbReference type="SMART" id="SM00320">
    <property type="entry name" value="WD40"/>
    <property type="match status" value="3"/>
</dbReference>
<sequence>MPVQKRAARSTSKAARPSPSKKPRRTKIADESPAANASQSKSQKWVYPNLLEDKGQAEEMVLSHIIRAHSLATHDGQDDDEQDTAACAFEPTIKTNQKSENNTKGSEEDAPQSSKIVATCGGNTVCLIDCQLGRILAKYSHVEEEEFRCLAWTTLLQQVDDDDDDDDGDEESTRSDDSKSQDHGAKDRQHLVNILAAAGRLGSIKLINPLQNICYQYLHGHTAEVVQLRFSLNRPEYLYSASADGSIRLWDIGCLNKDGVEARCLAKLGGLDSPVTAMDVSEKYLVAGTATGTMARFNIRTLERKAGTRQTHNSRGSLALMHLKPDRIFPNSQEWHESAVDDILYLPRFSSKSYFRDHYDKPNTTKSKSKGKGKSKGKAKPKAKSTGKKQTVPQKGKAKGRGGRRAKESSEDEDEESDSGDDGSDSEDDDDDDDSEYIFASHESHQGEILIWDATGSTETDAQLKTILEWPISESQTRFSFVQNVVPQASSSSSSSLGERKRSRQNVLLVGSTTGEVLLYNLNIKPKRSKGNIVAQKPARILSSPMSTQLLRTITASEDISTIVAGDWTNRVLIWRYPSYLDV</sequence>
<feature type="region of interest" description="Disordered" evidence="8">
    <location>
        <begin position="356"/>
        <end position="435"/>
    </location>
</feature>
<dbReference type="PANTHER" id="PTHR24370:SF10">
    <property type="entry name" value="LEUCINE-RICH REPEAT AND WD REPEAT-CONTAINING PROTEIN 1"/>
    <property type="match status" value="1"/>
</dbReference>
<dbReference type="EMBL" id="JAAAJB010000251">
    <property type="protein sequence ID" value="KAG0260358.1"/>
    <property type="molecule type" value="Genomic_DNA"/>
</dbReference>